<evidence type="ECO:0000256" key="1">
    <source>
        <dbReference type="ARBA" id="ARBA00004123"/>
    </source>
</evidence>
<dbReference type="AlphaFoldDB" id="A0AAD3E0X1"/>
<dbReference type="Proteomes" id="UP001054857">
    <property type="component" value="Unassembled WGS sequence"/>
</dbReference>
<dbReference type="Gene3D" id="1.25.10.10">
    <property type="entry name" value="Leucine-rich Repeat Variant"/>
    <property type="match status" value="1"/>
</dbReference>
<name>A0AAD3E0X1_9CHLO</name>
<protein>
    <recommendedName>
        <fullName evidence="4">Importin N-terminal domain-containing protein</fullName>
    </recommendedName>
</protein>
<dbReference type="SUPFAM" id="SSF48371">
    <property type="entry name" value="ARM repeat"/>
    <property type="match status" value="1"/>
</dbReference>
<gene>
    <name evidence="5" type="ORF">Agub_g14062</name>
</gene>
<comment type="caution">
    <text evidence="5">The sequence shown here is derived from an EMBL/GenBank/DDBJ whole genome shotgun (WGS) entry which is preliminary data.</text>
</comment>
<evidence type="ECO:0000256" key="3">
    <source>
        <dbReference type="ARBA" id="ARBA00023242"/>
    </source>
</evidence>
<accession>A0AAD3E0X1</accession>
<dbReference type="SMART" id="SM00913">
    <property type="entry name" value="IBN_N"/>
    <property type="match status" value="1"/>
</dbReference>
<evidence type="ECO:0000313" key="6">
    <source>
        <dbReference type="Proteomes" id="UP001054857"/>
    </source>
</evidence>
<dbReference type="GO" id="GO:0005635">
    <property type="term" value="C:nuclear envelope"/>
    <property type="evidence" value="ECO:0007669"/>
    <property type="project" value="TreeGrafter"/>
</dbReference>
<evidence type="ECO:0000313" key="5">
    <source>
        <dbReference type="EMBL" id="GFR51645.1"/>
    </source>
</evidence>
<dbReference type="PANTHER" id="PTHR10997">
    <property type="entry name" value="IMPORTIN-7, 8, 11"/>
    <property type="match status" value="1"/>
</dbReference>
<dbReference type="PANTHER" id="PTHR10997:SF9">
    <property type="entry name" value="IMPORTIN-9"/>
    <property type="match status" value="1"/>
</dbReference>
<dbReference type="InterPro" id="IPR016024">
    <property type="entry name" value="ARM-type_fold"/>
</dbReference>
<keyword evidence="2" id="KW-0813">Transport</keyword>
<dbReference type="GO" id="GO:0006606">
    <property type="term" value="P:protein import into nucleus"/>
    <property type="evidence" value="ECO:0007669"/>
    <property type="project" value="TreeGrafter"/>
</dbReference>
<sequence>MALDGGSEAVGHVVRCLQTCVYSIDGSARKSAEQQLESGVHHPGFASTLATLATDGTLTNNDLGVRQLAAVLLKQIITKHWSSEAQKFQAPELSREERAHIQAILPAGLADASSKVRTAVSMCIAAISKTDPDGWPGLIENLVGAIHTQRSTNTTLVQGAIRCLSLLSDDIDEQQLPQVAQVLLPELLQVASAQPAAAAAAGTPGGGSGSSAVTATATASAELRSAALSIFHDVLRCLGVMSGVYQRQVRDLLVPLVAPWMPLLCAEVAAQLSAEDSSGWSVRMLCLKCLTQLMSYFSRPLQPHLQPVLAACWRMFAESLSCYTLHLVYSPSEG</sequence>
<feature type="domain" description="Importin N-terminal" evidence="4">
    <location>
        <begin position="32"/>
        <end position="111"/>
    </location>
</feature>
<dbReference type="GO" id="GO:0005829">
    <property type="term" value="C:cytosol"/>
    <property type="evidence" value="ECO:0007669"/>
    <property type="project" value="TreeGrafter"/>
</dbReference>
<dbReference type="GO" id="GO:0031267">
    <property type="term" value="F:small GTPase binding"/>
    <property type="evidence" value="ECO:0007669"/>
    <property type="project" value="InterPro"/>
</dbReference>
<dbReference type="InterPro" id="IPR001494">
    <property type="entry name" value="Importin-beta_N"/>
</dbReference>
<feature type="non-terminal residue" evidence="5">
    <location>
        <position position="334"/>
    </location>
</feature>
<evidence type="ECO:0000259" key="4">
    <source>
        <dbReference type="PROSITE" id="PS50166"/>
    </source>
</evidence>
<proteinExistence type="predicted"/>
<dbReference type="EMBL" id="BMAR01000053">
    <property type="protein sequence ID" value="GFR51645.1"/>
    <property type="molecule type" value="Genomic_DNA"/>
</dbReference>
<evidence type="ECO:0000256" key="2">
    <source>
        <dbReference type="ARBA" id="ARBA00022448"/>
    </source>
</evidence>
<organism evidence="5 6">
    <name type="scientific">Astrephomene gubernaculifera</name>
    <dbReference type="NCBI Taxonomy" id="47775"/>
    <lineage>
        <taxon>Eukaryota</taxon>
        <taxon>Viridiplantae</taxon>
        <taxon>Chlorophyta</taxon>
        <taxon>core chlorophytes</taxon>
        <taxon>Chlorophyceae</taxon>
        <taxon>CS clade</taxon>
        <taxon>Chlamydomonadales</taxon>
        <taxon>Astrephomenaceae</taxon>
        <taxon>Astrephomene</taxon>
    </lineage>
</organism>
<dbReference type="InterPro" id="IPR011989">
    <property type="entry name" value="ARM-like"/>
</dbReference>
<keyword evidence="6" id="KW-1185">Reference proteome</keyword>
<dbReference type="PROSITE" id="PS50166">
    <property type="entry name" value="IMPORTIN_B_NT"/>
    <property type="match status" value="1"/>
</dbReference>
<keyword evidence="3" id="KW-0539">Nucleus</keyword>
<dbReference type="Pfam" id="PF03810">
    <property type="entry name" value="IBN_N"/>
    <property type="match status" value="1"/>
</dbReference>
<reference evidence="5 6" key="1">
    <citation type="journal article" date="2021" name="Sci. Rep.">
        <title>Genome sequencing of the multicellular alga Astrephomene provides insights into convergent evolution of germ-soma differentiation.</title>
        <authorList>
            <person name="Yamashita S."/>
            <person name="Yamamoto K."/>
            <person name="Matsuzaki R."/>
            <person name="Suzuki S."/>
            <person name="Yamaguchi H."/>
            <person name="Hirooka S."/>
            <person name="Minakuchi Y."/>
            <person name="Miyagishima S."/>
            <person name="Kawachi M."/>
            <person name="Toyoda A."/>
            <person name="Nozaki H."/>
        </authorList>
    </citation>
    <scope>NUCLEOTIDE SEQUENCE [LARGE SCALE GENOMIC DNA]</scope>
    <source>
        <strain evidence="5 6">NIES-4017</strain>
    </source>
</reference>
<comment type="subcellular location">
    <subcellularLocation>
        <location evidence="1">Nucleus</location>
    </subcellularLocation>
</comment>